<evidence type="ECO:0000313" key="2">
    <source>
        <dbReference type="Proteomes" id="UP001320706"/>
    </source>
</evidence>
<sequence>MGSAQSAGALRQSGKVDGEPVLFNYFREEDPRKRVLAMGSGNDLDGDKKWTKLEADNIIAVLGVHAQLPDDYSLLYVEWPPDAESNKSAVPIFKKMVATNLPPQFIHDFTPSGASCWQTRSERDHKDTNLHVFISVGSGTGLAKPFYEGALKPLWEHCGLREGADYAVHYTTSERSVIELTQNIILPRANEGVNQAIVLLSGDGGVVDIVNTLMSSKRTRQYCKPNIALFPMGTGNALAHSLKITTDKTMGIASMLRGHHQPLPLFRATFSPGARLLLNEAREEHELYQLGGNPVIWGAVVCSWGLHAGLVGDSDTSEYRKYGAERFQMAAKEALFPTDGSDPHKYHGRVSLMKECGDGEHWQVLERQHHAYILATLVSNLEQGFTISPASRPLDGQLRLVQFGPMPGQKVMEIMGKAYQGGKHVEDEDVGYEDIEGLKIKFHEAEDGRWRRVCVDGKIIRVEKDGWVIVTKEPSDVLDVVCMA</sequence>
<gene>
    <name evidence="1" type="ORF">M8818_007687</name>
</gene>
<comment type="caution">
    <text evidence="1">The sequence shown here is derived from an EMBL/GenBank/DDBJ whole genome shotgun (WGS) entry which is preliminary data.</text>
</comment>
<dbReference type="Proteomes" id="UP001320706">
    <property type="component" value="Unassembled WGS sequence"/>
</dbReference>
<reference evidence="1" key="1">
    <citation type="submission" date="2024-02" db="EMBL/GenBank/DDBJ databases">
        <title>Metagenome Assembled Genome of Zalaria obscura JY119.</title>
        <authorList>
            <person name="Vighnesh L."/>
            <person name="Jagadeeshwari U."/>
            <person name="Venkata Ramana C."/>
            <person name="Sasikala C."/>
        </authorList>
    </citation>
    <scope>NUCLEOTIDE SEQUENCE</scope>
    <source>
        <strain evidence="1">JY119</strain>
    </source>
</reference>
<organism evidence="1 2">
    <name type="scientific">Zalaria obscura</name>
    <dbReference type="NCBI Taxonomy" id="2024903"/>
    <lineage>
        <taxon>Eukaryota</taxon>
        <taxon>Fungi</taxon>
        <taxon>Dikarya</taxon>
        <taxon>Ascomycota</taxon>
        <taxon>Pezizomycotina</taxon>
        <taxon>Dothideomycetes</taxon>
        <taxon>Dothideomycetidae</taxon>
        <taxon>Dothideales</taxon>
        <taxon>Zalariaceae</taxon>
        <taxon>Zalaria</taxon>
    </lineage>
</organism>
<proteinExistence type="predicted"/>
<name>A0ACC3S3T7_9PEZI</name>
<evidence type="ECO:0000313" key="1">
    <source>
        <dbReference type="EMBL" id="KAK8192517.1"/>
    </source>
</evidence>
<protein>
    <submittedName>
        <fullName evidence="1">Uncharacterized protein</fullName>
    </submittedName>
</protein>
<accession>A0ACC3S3T7</accession>
<dbReference type="EMBL" id="JAMKPW020000044">
    <property type="protein sequence ID" value="KAK8192517.1"/>
    <property type="molecule type" value="Genomic_DNA"/>
</dbReference>
<keyword evidence="2" id="KW-1185">Reference proteome</keyword>